<accession>A0A370TJK5</accession>
<feature type="region of interest" description="Disordered" evidence="9">
    <location>
        <begin position="122"/>
        <end position="207"/>
    </location>
</feature>
<evidence type="ECO:0000256" key="9">
    <source>
        <dbReference type="SAM" id="MobiDB-lite"/>
    </source>
</evidence>
<protein>
    <recommendedName>
        <fullName evidence="3 8">Mediator of RNA polymerase II transcription subunit 4</fullName>
    </recommendedName>
    <alternativeName>
        <fullName evidence="7 8">Mediator complex subunit 4</fullName>
    </alternativeName>
</protein>
<evidence type="ECO:0000256" key="3">
    <source>
        <dbReference type="ARBA" id="ARBA00020629"/>
    </source>
</evidence>
<dbReference type="GO" id="GO:0006357">
    <property type="term" value="P:regulation of transcription by RNA polymerase II"/>
    <property type="evidence" value="ECO:0007669"/>
    <property type="project" value="InterPro"/>
</dbReference>
<comment type="function">
    <text evidence="8">Component of the Mediator complex, a coactivator involved in the regulated transcription of nearly all RNA polymerase II-dependent genes. Mediator functions as a bridge to convey information from gene-specific regulatory proteins to the basal RNA polymerase II transcription machinery. Mediator is recruited to promoters by direct interactions with regulatory proteins and serves as a scaffold for the assembly of a functional preinitiation complex with RNA polymerase II and the general transcription factors.</text>
</comment>
<keyword evidence="5 8" id="KW-0804">Transcription</keyword>
<dbReference type="STRING" id="2656787.A0A370TJK5"/>
<feature type="compositionally biased region" description="Basic and acidic residues" evidence="9">
    <location>
        <begin position="304"/>
        <end position="316"/>
    </location>
</feature>
<dbReference type="EMBL" id="NPIC01000005">
    <property type="protein sequence ID" value="RDL35695.1"/>
    <property type="molecule type" value="Genomic_DNA"/>
</dbReference>
<evidence type="ECO:0000256" key="1">
    <source>
        <dbReference type="ARBA" id="ARBA00004123"/>
    </source>
</evidence>
<evidence type="ECO:0000313" key="10">
    <source>
        <dbReference type="EMBL" id="RDL35695.1"/>
    </source>
</evidence>
<comment type="similarity">
    <text evidence="2 8">Belongs to the Mediator complex subunit 4 family.</text>
</comment>
<evidence type="ECO:0000313" key="11">
    <source>
        <dbReference type="Proteomes" id="UP000254866"/>
    </source>
</evidence>
<feature type="compositionally biased region" description="Polar residues" evidence="9">
    <location>
        <begin position="140"/>
        <end position="162"/>
    </location>
</feature>
<evidence type="ECO:0000256" key="7">
    <source>
        <dbReference type="ARBA" id="ARBA00031257"/>
    </source>
</evidence>
<gene>
    <name evidence="8" type="primary">MED4</name>
    <name evidence="10" type="ORF">BP5553_06307</name>
</gene>
<keyword evidence="8" id="KW-0010">Activator</keyword>
<keyword evidence="4 8" id="KW-0805">Transcription regulation</keyword>
<sequence length="330" mass="36388">MDEMIDHRFERVEKALAALINSISTYNPSPTLANDLVAADAGLNEGLEQLSTHQSNYAKILSLRANSQELDGQIRDTLTLLTTTRSALVSVASTSFPDTTNPISYSELLSYARRISKFTLPSTYREPEARPGSADAGYATNANTPKESKSETQTNGSTTPVGVTNGVDMDTQMTVGTAMDIDNGNGNGTPAAGAQQTSQATNATSSTALPNEFSQWLNPAADLPFTPWPSEETIRRGALASLQILMDKGIDPATFDPEKSAELEAERKRIMEEEDRLREEEKTRIEEERRREMERRASISAGLGEERREERREEKPSVFQLETFDDDDED</sequence>
<comment type="caution">
    <text evidence="10">The sequence shown here is derived from an EMBL/GenBank/DDBJ whole genome shotgun (WGS) entry which is preliminary data.</text>
</comment>
<organism evidence="10 11">
    <name type="scientific">Venustampulla echinocandica</name>
    <dbReference type="NCBI Taxonomy" id="2656787"/>
    <lineage>
        <taxon>Eukaryota</taxon>
        <taxon>Fungi</taxon>
        <taxon>Dikarya</taxon>
        <taxon>Ascomycota</taxon>
        <taxon>Pezizomycotina</taxon>
        <taxon>Leotiomycetes</taxon>
        <taxon>Helotiales</taxon>
        <taxon>Pleuroascaceae</taxon>
        <taxon>Venustampulla</taxon>
    </lineage>
</organism>
<evidence type="ECO:0000256" key="8">
    <source>
        <dbReference type="RuleBase" id="RU364141"/>
    </source>
</evidence>
<evidence type="ECO:0000256" key="4">
    <source>
        <dbReference type="ARBA" id="ARBA00023015"/>
    </source>
</evidence>
<comment type="subunit">
    <text evidence="8">Component of the Mediator complex.</text>
</comment>
<dbReference type="Proteomes" id="UP000254866">
    <property type="component" value="Unassembled WGS sequence"/>
</dbReference>
<feature type="region of interest" description="Disordered" evidence="9">
    <location>
        <begin position="251"/>
        <end position="330"/>
    </location>
</feature>
<dbReference type="GO" id="GO:0016592">
    <property type="term" value="C:mediator complex"/>
    <property type="evidence" value="ECO:0007669"/>
    <property type="project" value="InterPro"/>
</dbReference>
<name>A0A370TJK5_9HELO</name>
<feature type="compositionally biased region" description="Low complexity" evidence="9">
    <location>
        <begin position="188"/>
        <end position="207"/>
    </location>
</feature>
<dbReference type="OrthoDB" id="1929813at2759"/>
<evidence type="ECO:0000256" key="6">
    <source>
        <dbReference type="ARBA" id="ARBA00023242"/>
    </source>
</evidence>
<dbReference type="InterPro" id="IPR019258">
    <property type="entry name" value="Mediator_Med4"/>
</dbReference>
<evidence type="ECO:0000256" key="2">
    <source>
        <dbReference type="ARBA" id="ARBA00009626"/>
    </source>
</evidence>
<dbReference type="PANTHER" id="PTHR13208:SF2">
    <property type="entry name" value="MEDIATOR OF RNA POLYMERASE II TRANSCRIPTION SUBUNIT 4"/>
    <property type="match status" value="1"/>
</dbReference>
<dbReference type="AlphaFoldDB" id="A0A370TJK5"/>
<feature type="compositionally biased region" description="Basic and acidic residues" evidence="9">
    <location>
        <begin position="256"/>
        <end position="297"/>
    </location>
</feature>
<dbReference type="PANTHER" id="PTHR13208">
    <property type="entry name" value="MEDIATOR OF RNA POLYMERASE II TRANSCRIPTION SUBUNIT 4"/>
    <property type="match status" value="1"/>
</dbReference>
<keyword evidence="6 8" id="KW-0539">Nucleus</keyword>
<keyword evidence="11" id="KW-1185">Reference proteome</keyword>
<evidence type="ECO:0000256" key="5">
    <source>
        <dbReference type="ARBA" id="ARBA00023163"/>
    </source>
</evidence>
<dbReference type="GO" id="GO:0003712">
    <property type="term" value="F:transcription coregulator activity"/>
    <property type="evidence" value="ECO:0007669"/>
    <property type="project" value="InterPro"/>
</dbReference>
<dbReference type="Pfam" id="PF10018">
    <property type="entry name" value="Med4"/>
    <property type="match status" value="1"/>
</dbReference>
<comment type="subcellular location">
    <subcellularLocation>
        <location evidence="1 8">Nucleus</location>
    </subcellularLocation>
</comment>
<reference evidence="10 11" key="1">
    <citation type="journal article" date="2018" name="IMA Fungus">
        <title>IMA Genome-F 9: Draft genome sequence of Annulohypoxylon stygium, Aspergillus mulundensis, Berkeleyomyces basicola (syn. Thielaviopsis basicola), Ceratocystis smalleyi, two Cercospora beticola strains, Coleophoma cylindrospora, Fusarium fracticaudum, Phialophora cf. hyalina, and Morchella septimelata.</title>
        <authorList>
            <person name="Wingfield B.D."/>
            <person name="Bills G.F."/>
            <person name="Dong Y."/>
            <person name="Huang W."/>
            <person name="Nel W.J."/>
            <person name="Swalarsk-Parry B.S."/>
            <person name="Vaghefi N."/>
            <person name="Wilken P.M."/>
            <person name="An Z."/>
            <person name="de Beer Z.W."/>
            <person name="De Vos L."/>
            <person name="Chen L."/>
            <person name="Duong T.A."/>
            <person name="Gao Y."/>
            <person name="Hammerbacher A."/>
            <person name="Kikkert J.R."/>
            <person name="Li Y."/>
            <person name="Li H."/>
            <person name="Li K."/>
            <person name="Li Q."/>
            <person name="Liu X."/>
            <person name="Ma X."/>
            <person name="Naidoo K."/>
            <person name="Pethybridge S.J."/>
            <person name="Sun J."/>
            <person name="Steenkamp E.T."/>
            <person name="van der Nest M.A."/>
            <person name="van Wyk S."/>
            <person name="Wingfield M.J."/>
            <person name="Xiong C."/>
            <person name="Yue Q."/>
            <person name="Zhang X."/>
        </authorList>
    </citation>
    <scope>NUCLEOTIDE SEQUENCE [LARGE SCALE GENOMIC DNA]</scope>
    <source>
        <strain evidence="10 11">BP 5553</strain>
    </source>
</reference>
<proteinExistence type="inferred from homology"/>
<dbReference type="GO" id="GO:0070847">
    <property type="term" value="C:core mediator complex"/>
    <property type="evidence" value="ECO:0007669"/>
    <property type="project" value="TreeGrafter"/>
</dbReference>